<dbReference type="AlphaFoldDB" id="A0A7L7L212"/>
<dbReference type="SUPFAM" id="SSF53448">
    <property type="entry name" value="Nucleotide-diphospho-sugar transferases"/>
    <property type="match status" value="1"/>
</dbReference>
<dbReference type="CDD" id="cd04179">
    <property type="entry name" value="DPM_DPG-synthase_like"/>
    <property type="match status" value="1"/>
</dbReference>
<dbReference type="EMBL" id="CP055153">
    <property type="protein sequence ID" value="QMU26824.1"/>
    <property type="molecule type" value="Genomic_DNA"/>
</dbReference>
<protein>
    <submittedName>
        <fullName evidence="2">Glycosyltransferase family 2 protein</fullName>
    </submittedName>
</protein>
<dbReference type="GO" id="GO:0016740">
    <property type="term" value="F:transferase activity"/>
    <property type="evidence" value="ECO:0007669"/>
    <property type="project" value="UniProtKB-KW"/>
</dbReference>
<feature type="domain" description="Glycosyltransferase 2-like" evidence="1">
    <location>
        <begin position="6"/>
        <end position="169"/>
    </location>
</feature>
<dbReference type="InterPro" id="IPR001173">
    <property type="entry name" value="Glyco_trans_2-like"/>
</dbReference>
<reference evidence="2 3" key="1">
    <citation type="submission" date="2020-08" db="EMBL/GenBank/DDBJ databases">
        <title>Adhaeribacter dokdonensis sp. nov., isolated from the rhizosphere of Elymus tsukushiensis, a plant native to the Dokdo Islands, Republic of Korea.</title>
        <authorList>
            <person name="Ghim S.Y."/>
        </authorList>
    </citation>
    <scope>NUCLEOTIDE SEQUENCE [LARGE SCALE GENOMIC DNA]</scope>
    <source>
        <strain evidence="2 3">KUDC8001</strain>
    </source>
</reference>
<dbReference type="GO" id="GO:0006487">
    <property type="term" value="P:protein N-linked glycosylation"/>
    <property type="evidence" value="ECO:0007669"/>
    <property type="project" value="TreeGrafter"/>
</dbReference>
<evidence type="ECO:0000313" key="2">
    <source>
        <dbReference type="EMBL" id="QMU26824.1"/>
    </source>
</evidence>
<accession>A0A7L7L212</accession>
<sequence>MPQLDLILPCYNPSVGWKENIIHTIYLLKQSLPDTEIFIILVNDGSISGVKPGDLDLLKQTLPNFTFISYHQNQGKGYALRRGVQEAKHDLCIYTDVDFPYSIKSFIQLYNALISPENDIVVGVRDKYYYSSLTQNRTIISKFLQVLNQYFLNLPVTDTQCGLKGFNKKGRQVFLRTKINRYLFDLEFIFLAAQNPDVKLLPVLVQLQSGTIFQKMGWRILTMEVISLLKLTLAKAKYLIKK</sequence>
<dbReference type="Proteomes" id="UP000514509">
    <property type="component" value="Chromosome"/>
</dbReference>
<dbReference type="RefSeq" id="WP_182414027.1">
    <property type="nucleotide sequence ID" value="NZ_CP055153.1"/>
</dbReference>
<name>A0A7L7L212_9BACT</name>
<dbReference type="KEGG" id="add:HUW48_01695"/>
<evidence type="ECO:0000259" key="1">
    <source>
        <dbReference type="Pfam" id="PF00535"/>
    </source>
</evidence>
<evidence type="ECO:0000313" key="3">
    <source>
        <dbReference type="Proteomes" id="UP000514509"/>
    </source>
</evidence>
<dbReference type="InterPro" id="IPR029044">
    <property type="entry name" value="Nucleotide-diphossugar_trans"/>
</dbReference>
<keyword evidence="3" id="KW-1185">Reference proteome</keyword>
<dbReference type="Pfam" id="PF00535">
    <property type="entry name" value="Glycos_transf_2"/>
    <property type="match status" value="1"/>
</dbReference>
<dbReference type="PANTHER" id="PTHR10859:SF91">
    <property type="entry name" value="DOLICHYL-PHOSPHATE BETA-GLUCOSYLTRANSFERASE"/>
    <property type="match status" value="1"/>
</dbReference>
<keyword evidence="2" id="KW-0808">Transferase</keyword>
<dbReference type="PANTHER" id="PTHR10859">
    <property type="entry name" value="GLYCOSYL TRANSFERASE"/>
    <property type="match status" value="1"/>
</dbReference>
<gene>
    <name evidence="2" type="ORF">HUW48_01695</name>
</gene>
<organism evidence="2 3">
    <name type="scientific">Adhaeribacter radiodurans</name>
    <dbReference type="NCBI Taxonomy" id="2745197"/>
    <lineage>
        <taxon>Bacteria</taxon>
        <taxon>Pseudomonadati</taxon>
        <taxon>Bacteroidota</taxon>
        <taxon>Cytophagia</taxon>
        <taxon>Cytophagales</taxon>
        <taxon>Hymenobacteraceae</taxon>
        <taxon>Adhaeribacter</taxon>
    </lineage>
</organism>
<dbReference type="Gene3D" id="3.90.550.10">
    <property type="entry name" value="Spore Coat Polysaccharide Biosynthesis Protein SpsA, Chain A"/>
    <property type="match status" value="1"/>
</dbReference>
<proteinExistence type="predicted"/>